<sequence length="71" mass="7974">MNRVLCVVIIALLVACGALSLGLNHYRDNAITYKEQRDKKSVSWSWQMQPLLICSSASVMLLHLMPDTRGN</sequence>
<reference evidence="1 2" key="1">
    <citation type="submission" date="2011-12" db="EMBL/GenBank/DDBJ databases">
        <authorList>
            <person name="Brinkac L."/>
            <person name="Radune D."/>
            <person name="Sanka R."/>
            <person name="Selengut J."/>
            <person name="DebRoy C."/>
            <person name="Feng P."/>
            <person name="Fratamico P.M."/>
            <person name="Kapur V."/>
            <person name="Kariyawasam S."/>
            <person name="Losada L."/>
            <person name="Nierman W.C."/>
            <person name="Nelson K."/>
        </authorList>
    </citation>
    <scope>NUCLEOTIDE SEQUENCE [LARGE SCALE GENOMIC DNA]</scope>
    <source>
        <strain evidence="1 2">97.0246</strain>
    </source>
</reference>
<protein>
    <recommendedName>
        <fullName evidence="3">Lipoprotein</fullName>
    </recommendedName>
</protein>
<proteinExistence type="predicted"/>
<accession>A0A8E0KUQ3</accession>
<dbReference type="PROSITE" id="PS51257">
    <property type="entry name" value="PROKAR_LIPOPROTEIN"/>
    <property type="match status" value="1"/>
</dbReference>
<evidence type="ECO:0000313" key="1">
    <source>
        <dbReference type="EMBL" id="EIG92599.1"/>
    </source>
</evidence>
<gene>
    <name evidence="1" type="ORF">EC970246_3202</name>
</gene>
<organism evidence="1 2">
    <name type="scientific">Escherichia coli 97.0246</name>
    <dbReference type="NCBI Taxonomy" id="869670"/>
    <lineage>
        <taxon>Bacteria</taxon>
        <taxon>Pseudomonadati</taxon>
        <taxon>Pseudomonadota</taxon>
        <taxon>Gammaproteobacteria</taxon>
        <taxon>Enterobacterales</taxon>
        <taxon>Enterobacteriaceae</taxon>
        <taxon>Escherichia</taxon>
    </lineage>
</organism>
<comment type="caution">
    <text evidence="1">The sequence shown here is derived from an EMBL/GenBank/DDBJ whole genome shotgun (WGS) entry which is preliminary data.</text>
</comment>
<evidence type="ECO:0000313" key="2">
    <source>
        <dbReference type="Proteomes" id="UP000004454"/>
    </source>
</evidence>
<name>A0A8E0KUQ3_ECOLX</name>
<dbReference type="EMBL" id="AEZJ02000022">
    <property type="protein sequence ID" value="EIG92599.1"/>
    <property type="molecule type" value="Genomic_DNA"/>
</dbReference>
<dbReference type="AlphaFoldDB" id="A0A8E0KUQ3"/>
<evidence type="ECO:0008006" key="3">
    <source>
        <dbReference type="Google" id="ProtNLM"/>
    </source>
</evidence>
<dbReference type="Proteomes" id="UP000004454">
    <property type="component" value="Unassembled WGS sequence"/>
</dbReference>